<proteinExistence type="inferred from homology"/>
<dbReference type="FunFam" id="3.60.15.10:FF:000013">
    <property type="entry name" value="Persulfide dioxygenase ETHE1, mitochondrial"/>
    <property type="match status" value="1"/>
</dbReference>
<dbReference type="Gene3D" id="3.40.250.10">
    <property type="entry name" value="Rhodanese-like domain"/>
    <property type="match status" value="1"/>
</dbReference>
<dbReference type="GO" id="GO:0006749">
    <property type="term" value="P:glutathione metabolic process"/>
    <property type="evidence" value="ECO:0007669"/>
    <property type="project" value="InterPro"/>
</dbReference>
<keyword evidence="7" id="KW-0560">Oxidoreductase</keyword>
<organism evidence="10 11">
    <name type="scientific">Halopseudomonas oceani</name>
    <dbReference type="NCBI Taxonomy" id="1708783"/>
    <lineage>
        <taxon>Bacteria</taxon>
        <taxon>Pseudomonadati</taxon>
        <taxon>Pseudomonadota</taxon>
        <taxon>Gammaproteobacteria</taxon>
        <taxon>Pseudomonadales</taxon>
        <taxon>Pseudomonadaceae</taxon>
        <taxon>Halopseudomonas</taxon>
    </lineage>
</organism>
<evidence type="ECO:0000256" key="8">
    <source>
        <dbReference type="ARBA" id="ARBA00023004"/>
    </source>
</evidence>
<comment type="cofactor">
    <cofactor evidence="1">
        <name>Fe(2+)</name>
        <dbReference type="ChEBI" id="CHEBI:29033"/>
    </cofactor>
</comment>
<protein>
    <submittedName>
        <fullName evidence="10">MBL fold metallo-hydrolase</fullName>
    </submittedName>
</protein>
<name>A0A2P4EQC3_9GAMM</name>
<evidence type="ECO:0000256" key="5">
    <source>
        <dbReference type="ARBA" id="ARBA00022964"/>
    </source>
</evidence>
<keyword evidence="10" id="KW-0378">Hydrolase</keyword>
<evidence type="ECO:0000256" key="7">
    <source>
        <dbReference type="ARBA" id="ARBA00023002"/>
    </source>
</evidence>
<dbReference type="InterPro" id="IPR001763">
    <property type="entry name" value="Rhodanese-like_dom"/>
</dbReference>
<evidence type="ECO:0000256" key="1">
    <source>
        <dbReference type="ARBA" id="ARBA00001954"/>
    </source>
</evidence>
<dbReference type="InterPro" id="IPR036866">
    <property type="entry name" value="RibonucZ/Hydroxyglut_hydro"/>
</dbReference>
<dbReference type="OrthoDB" id="9784009at2"/>
<evidence type="ECO:0000313" key="11">
    <source>
        <dbReference type="Proteomes" id="UP000243451"/>
    </source>
</evidence>
<dbReference type="Pfam" id="PF00753">
    <property type="entry name" value="Lactamase_B"/>
    <property type="match status" value="1"/>
</dbReference>
<evidence type="ECO:0000256" key="3">
    <source>
        <dbReference type="ARBA" id="ARBA00022723"/>
    </source>
</evidence>
<keyword evidence="8" id="KW-0408">Iron</keyword>
<dbReference type="SMART" id="SM00849">
    <property type="entry name" value="Lactamase_B"/>
    <property type="match status" value="1"/>
</dbReference>
<dbReference type="Gene3D" id="3.60.15.10">
    <property type="entry name" value="Ribonuclease Z/Hydroxyacylglutathione hydrolase-like"/>
    <property type="match status" value="1"/>
</dbReference>
<dbReference type="Proteomes" id="UP000243451">
    <property type="component" value="Unassembled WGS sequence"/>
</dbReference>
<dbReference type="PROSITE" id="PS50206">
    <property type="entry name" value="RHODANESE_3"/>
    <property type="match status" value="1"/>
</dbReference>
<keyword evidence="3" id="KW-0479">Metal-binding</keyword>
<dbReference type="GO" id="GO:0046872">
    <property type="term" value="F:metal ion binding"/>
    <property type="evidence" value="ECO:0007669"/>
    <property type="project" value="UniProtKB-KW"/>
</dbReference>
<reference evidence="10 11" key="1">
    <citation type="submission" date="2018-01" db="EMBL/GenBank/DDBJ databases">
        <title>Draft genome of the type strain Pseudomonas oceani DSM 100277 isolated from the deep water in Okinawa trough, northwestern Pacific Ocean.</title>
        <authorList>
            <person name="Gomila M."/>
            <person name="Mulet M."/>
            <person name="Garcia-Valdes E."/>
            <person name="Lalucat J."/>
        </authorList>
    </citation>
    <scope>NUCLEOTIDE SEQUENCE [LARGE SCALE GENOMIC DNA]</scope>
    <source>
        <strain evidence="10 11">DSM 100277</strain>
    </source>
</reference>
<dbReference type="Pfam" id="PF00581">
    <property type="entry name" value="Rhodanese"/>
    <property type="match status" value="1"/>
</dbReference>
<dbReference type="SUPFAM" id="SSF52821">
    <property type="entry name" value="Rhodanese/Cell cycle control phosphatase"/>
    <property type="match status" value="1"/>
</dbReference>
<dbReference type="PANTHER" id="PTHR43084:SF1">
    <property type="entry name" value="PERSULFIDE DIOXYGENASE ETHE1, MITOCHONDRIAL"/>
    <property type="match status" value="1"/>
</dbReference>
<gene>
    <name evidence="10" type="ORF">C1949_18740</name>
</gene>
<keyword evidence="6" id="KW-0007">Acetylation</keyword>
<evidence type="ECO:0000313" key="10">
    <source>
        <dbReference type="EMBL" id="POB00812.1"/>
    </source>
</evidence>
<evidence type="ECO:0000256" key="4">
    <source>
        <dbReference type="ARBA" id="ARBA00022946"/>
    </source>
</evidence>
<dbReference type="CDD" id="cd07724">
    <property type="entry name" value="POD-like_MBL-fold"/>
    <property type="match status" value="1"/>
</dbReference>
<dbReference type="GO" id="GO:0050313">
    <property type="term" value="F:sulfur dioxygenase activity"/>
    <property type="evidence" value="ECO:0007669"/>
    <property type="project" value="InterPro"/>
</dbReference>
<dbReference type="GO" id="GO:0070813">
    <property type="term" value="P:hydrogen sulfide metabolic process"/>
    <property type="evidence" value="ECO:0007669"/>
    <property type="project" value="TreeGrafter"/>
</dbReference>
<dbReference type="EMBL" id="PPSK01000037">
    <property type="protein sequence ID" value="POB00812.1"/>
    <property type="molecule type" value="Genomic_DNA"/>
</dbReference>
<accession>A0A2P4EQC3</accession>
<dbReference type="RefSeq" id="WP_104739896.1">
    <property type="nucleotide sequence ID" value="NZ_BMHR01000003.1"/>
</dbReference>
<keyword evidence="4" id="KW-0809">Transit peptide</keyword>
<dbReference type="PANTHER" id="PTHR43084">
    <property type="entry name" value="PERSULFIDE DIOXYGENASE ETHE1"/>
    <property type="match status" value="1"/>
</dbReference>
<comment type="similarity">
    <text evidence="2">Belongs to the metallo-beta-lactamase superfamily. Glyoxalase II family.</text>
</comment>
<evidence type="ECO:0000256" key="6">
    <source>
        <dbReference type="ARBA" id="ARBA00022990"/>
    </source>
</evidence>
<dbReference type="CDD" id="cd00158">
    <property type="entry name" value="RHOD"/>
    <property type="match status" value="1"/>
</dbReference>
<dbReference type="InterPro" id="IPR001279">
    <property type="entry name" value="Metallo-B-lactamas"/>
</dbReference>
<dbReference type="AlphaFoldDB" id="A0A2P4EQC3"/>
<keyword evidence="5" id="KW-0223">Dioxygenase</keyword>
<dbReference type="InterPro" id="IPR044528">
    <property type="entry name" value="POD-like_MBL-fold"/>
</dbReference>
<dbReference type="SUPFAM" id="SSF56281">
    <property type="entry name" value="Metallo-hydrolase/oxidoreductase"/>
    <property type="match status" value="1"/>
</dbReference>
<feature type="domain" description="Rhodanese" evidence="9">
    <location>
        <begin position="263"/>
        <end position="347"/>
    </location>
</feature>
<evidence type="ECO:0000259" key="9">
    <source>
        <dbReference type="PROSITE" id="PS50206"/>
    </source>
</evidence>
<comment type="caution">
    <text evidence="10">The sequence shown here is derived from an EMBL/GenBank/DDBJ whole genome shotgun (WGS) entry which is preliminary data.</text>
</comment>
<dbReference type="GO" id="GO:0016787">
    <property type="term" value="F:hydrolase activity"/>
    <property type="evidence" value="ECO:0007669"/>
    <property type="project" value="UniProtKB-KW"/>
</dbReference>
<sequence>MLFRQLFDAASSTYTYLLGDTVSGEALLIDPVFEQTTRDLSLLQELGLTLKLVVDTHAHADHVTAAWLLKQKTGCQIASAAVINAEYVDLPLHHGQRFGVQGVELEARATPGHTDGCMSYVLSDQSMVFTGDALLIRGCGRSDFQQGNPHTLYHSITEQLFSLPDSCEVYPAHDYNGRTQSSIGEERAFNARVGGEANENDFVGYMDALRLPHPKRIAEAVPANLRSGRPPEDQLPLQPEWCDDLRITYAGVPEINLEWLMAHRKELTLLDVREPNEYEQEPLPTYLGNALQIPVGNLHDRVAEVPNVLPVVALCRSGKRSALATNILREHGLTHVASLHGGWLALPQG</sequence>
<dbReference type="InterPro" id="IPR051682">
    <property type="entry name" value="Mito_Persulfide_Diox"/>
</dbReference>
<dbReference type="SMART" id="SM00450">
    <property type="entry name" value="RHOD"/>
    <property type="match status" value="1"/>
</dbReference>
<keyword evidence="11" id="KW-1185">Reference proteome</keyword>
<evidence type="ECO:0000256" key="2">
    <source>
        <dbReference type="ARBA" id="ARBA00006759"/>
    </source>
</evidence>
<dbReference type="InterPro" id="IPR036873">
    <property type="entry name" value="Rhodanese-like_dom_sf"/>
</dbReference>